<dbReference type="EMBL" id="BAAAOR010000041">
    <property type="protein sequence ID" value="GAA1545839.1"/>
    <property type="molecule type" value="Genomic_DNA"/>
</dbReference>
<organism evidence="2 3">
    <name type="scientific">Nocardioides humi</name>
    <dbReference type="NCBI Taxonomy" id="449461"/>
    <lineage>
        <taxon>Bacteria</taxon>
        <taxon>Bacillati</taxon>
        <taxon>Actinomycetota</taxon>
        <taxon>Actinomycetes</taxon>
        <taxon>Propionibacteriales</taxon>
        <taxon>Nocardioidaceae</taxon>
        <taxon>Nocardioides</taxon>
    </lineage>
</organism>
<comment type="caution">
    <text evidence="2">The sequence shown here is derived from an EMBL/GenBank/DDBJ whole genome shotgun (WGS) entry which is preliminary data.</text>
</comment>
<evidence type="ECO:0000256" key="1">
    <source>
        <dbReference type="SAM" id="Phobius"/>
    </source>
</evidence>
<feature type="transmembrane region" description="Helical" evidence="1">
    <location>
        <begin position="31"/>
        <end position="52"/>
    </location>
</feature>
<name>A0ABN2BQU0_9ACTN</name>
<dbReference type="RefSeq" id="WP_141005638.1">
    <property type="nucleotide sequence ID" value="NZ_BAAAOR010000041.1"/>
</dbReference>
<accession>A0ABN2BQU0</accession>
<reference evidence="2 3" key="1">
    <citation type="journal article" date="2019" name="Int. J. Syst. Evol. Microbiol.">
        <title>The Global Catalogue of Microorganisms (GCM) 10K type strain sequencing project: providing services to taxonomists for standard genome sequencing and annotation.</title>
        <authorList>
            <consortium name="The Broad Institute Genomics Platform"/>
            <consortium name="The Broad Institute Genome Sequencing Center for Infectious Disease"/>
            <person name="Wu L."/>
            <person name="Ma J."/>
        </authorList>
    </citation>
    <scope>NUCLEOTIDE SEQUENCE [LARGE SCALE GENOMIC DNA]</scope>
    <source>
        <strain evidence="2 3">JCM 14942</strain>
    </source>
</reference>
<evidence type="ECO:0000313" key="2">
    <source>
        <dbReference type="EMBL" id="GAA1545839.1"/>
    </source>
</evidence>
<keyword evidence="1" id="KW-1133">Transmembrane helix</keyword>
<keyword evidence="1" id="KW-0812">Transmembrane</keyword>
<proteinExistence type="predicted"/>
<keyword evidence="3" id="KW-1185">Reference proteome</keyword>
<keyword evidence="1" id="KW-0472">Membrane</keyword>
<dbReference type="Proteomes" id="UP001500842">
    <property type="component" value="Unassembled WGS sequence"/>
</dbReference>
<gene>
    <name evidence="2" type="ORF">GCM10009788_55250</name>
</gene>
<protein>
    <submittedName>
        <fullName evidence="2">Uncharacterized protein</fullName>
    </submittedName>
</protein>
<sequence>MVTPASSVAARRSWGSALREAMRPPSLKRSAIAAGVVGTTLLIANLGGRLVAEPFTVGLAVKVFLTYAVPWGNATVGIAMGLREQDA</sequence>
<feature type="transmembrane region" description="Helical" evidence="1">
    <location>
        <begin position="64"/>
        <end position="82"/>
    </location>
</feature>
<evidence type="ECO:0000313" key="3">
    <source>
        <dbReference type="Proteomes" id="UP001500842"/>
    </source>
</evidence>